<dbReference type="InterPro" id="IPR026591">
    <property type="entry name" value="Sirtuin_cat_small_dom_sf"/>
</dbReference>
<dbReference type="AlphaFoldDB" id="A0A0D6A2S5"/>
<dbReference type="PANTHER" id="PTHR11085:SF10">
    <property type="entry name" value="NAD-DEPENDENT PROTEIN DEACYLASE SIRTUIN-5, MITOCHONDRIAL-RELATED"/>
    <property type="match status" value="1"/>
</dbReference>
<evidence type="ECO:0000256" key="4">
    <source>
        <dbReference type="PROSITE-ProRule" id="PRU00236"/>
    </source>
</evidence>
<dbReference type="GO" id="GO:0046872">
    <property type="term" value="F:metal ion binding"/>
    <property type="evidence" value="ECO:0007669"/>
    <property type="project" value="UniProtKB-KW"/>
</dbReference>
<evidence type="ECO:0000313" key="7">
    <source>
        <dbReference type="Proteomes" id="UP000035709"/>
    </source>
</evidence>
<dbReference type="GO" id="GO:0070403">
    <property type="term" value="F:NAD+ binding"/>
    <property type="evidence" value="ECO:0007669"/>
    <property type="project" value="InterPro"/>
</dbReference>
<organism evidence="6 7">
    <name type="scientific">Lactobacillus acetotolerans</name>
    <dbReference type="NCBI Taxonomy" id="1600"/>
    <lineage>
        <taxon>Bacteria</taxon>
        <taxon>Bacillati</taxon>
        <taxon>Bacillota</taxon>
        <taxon>Bacilli</taxon>
        <taxon>Lactobacillales</taxon>
        <taxon>Lactobacillaceae</taxon>
        <taxon>Lactobacillus</taxon>
    </lineage>
</organism>
<sequence length="238" mass="27182">MELLEQVISWINKAKRIVAFTGAGASTDSGIPDLMEIDKILHSDNKFKGGVFDFLDSNFAEKNPREFYRLYHKTFFHPEAKPNNTHKFIAKLEKKGKLLGIATMNIDYLHQMSGSKTVYEYWCDMRKNHCIGCNRSYDWNLVKQTLVPRCSKCGQVIIPDFVLRNLAAYPNEINKGRQLIAKADLLIIVGTKRNSSSFLKNIPKIVVNKELKSESKDNLINVSGDANSIFKYLNARLF</sequence>
<protein>
    <recommendedName>
        <fullName evidence="1">protein acetyllysine N-acetyltransferase</fullName>
        <ecNumber evidence="1">2.3.1.286</ecNumber>
    </recommendedName>
</protein>
<reference evidence="6 7" key="1">
    <citation type="submission" date="2015-03" db="EMBL/GenBank/DDBJ databases">
        <title>Complete genome sequence of Lactobacillus acetotolerans NBRC 13120.</title>
        <authorList>
            <person name="Toh H."/>
            <person name="Morita H."/>
            <person name="Fujita N."/>
        </authorList>
    </citation>
    <scope>NUCLEOTIDE SEQUENCE [LARGE SCALE GENOMIC DNA]</scope>
    <source>
        <strain evidence="6 7">NBRC 13120</strain>
    </source>
</reference>
<proteinExistence type="predicted"/>
<dbReference type="EC" id="2.3.1.286" evidence="1"/>
<dbReference type="PATRIC" id="fig|1600.4.peg.605"/>
<dbReference type="GO" id="GO:0017136">
    <property type="term" value="F:histone deacetylase activity, NAD-dependent"/>
    <property type="evidence" value="ECO:0007669"/>
    <property type="project" value="TreeGrafter"/>
</dbReference>
<dbReference type="PROSITE" id="PS50305">
    <property type="entry name" value="SIRTUIN"/>
    <property type="match status" value="1"/>
</dbReference>
<dbReference type="Pfam" id="PF02146">
    <property type="entry name" value="SIR2"/>
    <property type="match status" value="1"/>
</dbReference>
<feature type="domain" description="Deacetylase sirtuin-type" evidence="5">
    <location>
        <begin position="1"/>
        <end position="238"/>
    </location>
</feature>
<keyword evidence="2" id="KW-0808">Transferase</keyword>
<comment type="caution">
    <text evidence="4">Lacks conserved residue(s) required for the propagation of feature annotation.</text>
</comment>
<evidence type="ECO:0000256" key="2">
    <source>
        <dbReference type="ARBA" id="ARBA00022679"/>
    </source>
</evidence>
<dbReference type="PANTHER" id="PTHR11085">
    <property type="entry name" value="NAD-DEPENDENT PROTEIN DEACYLASE SIRTUIN-5, MITOCHONDRIAL-RELATED"/>
    <property type="match status" value="1"/>
</dbReference>
<dbReference type="Gene3D" id="3.40.50.1220">
    <property type="entry name" value="TPP-binding domain"/>
    <property type="match status" value="1"/>
</dbReference>
<feature type="binding site" evidence="4">
    <location>
        <position position="133"/>
    </location>
    <ligand>
        <name>Zn(2+)</name>
        <dbReference type="ChEBI" id="CHEBI:29105"/>
    </ligand>
</feature>
<dbReference type="InterPro" id="IPR050134">
    <property type="entry name" value="NAD-dep_sirtuin_deacylases"/>
</dbReference>
<feature type="binding site" evidence="4">
    <location>
        <position position="150"/>
    </location>
    <ligand>
        <name>Zn(2+)</name>
        <dbReference type="ChEBI" id="CHEBI:29105"/>
    </ligand>
</feature>
<name>A0A0D6A2S5_9LACO</name>
<evidence type="ECO:0000256" key="3">
    <source>
        <dbReference type="ARBA" id="ARBA00023027"/>
    </source>
</evidence>
<dbReference type="OrthoDB" id="9800582at2"/>
<dbReference type="RefSeq" id="WP_060459320.1">
    <property type="nucleotide sequence ID" value="NZ_AP014808.1"/>
</dbReference>
<dbReference type="EMBL" id="AP014808">
    <property type="protein sequence ID" value="BAQ56979.1"/>
    <property type="molecule type" value="Genomic_DNA"/>
</dbReference>
<dbReference type="KEGG" id="lae:LBAT_0590"/>
<feature type="binding site" evidence="4">
    <location>
        <position position="130"/>
    </location>
    <ligand>
        <name>Zn(2+)</name>
        <dbReference type="ChEBI" id="CHEBI:29105"/>
    </ligand>
</feature>
<gene>
    <name evidence="6" type="ORF">LBAT_0590</name>
</gene>
<feature type="binding site" evidence="4">
    <location>
        <position position="153"/>
    </location>
    <ligand>
        <name>Zn(2+)</name>
        <dbReference type="ChEBI" id="CHEBI:29105"/>
    </ligand>
</feature>
<dbReference type="SUPFAM" id="SSF52467">
    <property type="entry name" value="DHS-like NAD/FAD-binding domain"/>
    <property type="match status" value="1"/>
</dbReference>
<evidence type="ECO:0000256" key="1">
    <source>
        <dbReference type="ARBA" id="ARBA00012928"/>
    </source>
</evidence>
<dbReference type="InterPro" id="IPR029035">
    <property type="entry name" value="DHS-like_NAD/FAD-binding_dom"/>
</dbReference>
<keyword evidence="4" id="KW-0479">Metal-binding</keyword>
<evidence type="ECO:0000313" key="6">
    <source>
        <dbReference type="EMBL" id="BAQ56979.1"/>
    </source>
</evidence>
<dbReference type="InterPro" id="IPR026590">
    <property type="entry name" value="Ssirtuin_cat_dom"/>
</dbReference>
<dbReference type="InterPro" id="IPR003000">
    <property type="entry name" value="Sirtuin"/>
</dbReference>
<keyword evidence="7" id="KW-1185">Reference proteome</keyword>
<keyword evidence="3" id="KW-0520">NAD</keyword>
<dbReference type="Gene3D" id="3.30.1600.10">
    <property type="entry name" value="SIR2/SIRT2 'Small Domain"/>
    <property type="match status" value="1"/>
</dbReference>
<accession>A0A0D6A2S5</accession>
<dbReference type="Proteomes" id="UP000035709">
    <property type="component" value="Chromosome"/>
</dbReference>
<evidence type="ECO:0000259" key="5">
    <source>
        <dbReference type="PROSITE" id="PS50305"/>
    </source>
</evidence>
<keyword evidence="4" id="KW-0862">Zinc</keyword>
<dbReference type="STRING" id="1600.LBAT_0590"/>